<protein>
    <recommendedName>
        <fullName evidence="1">TTF-type domain-containing protein</fullName>
    </recommendedName>
</protein>
<accession>A0A5S9WXG9</accession>
<proteinExistence type="predicted"/>
<dbReference type="InterPro" id="IPR008906">
    <property type="entry name" value="HATC_C_dom"/>
</dbReference>
<feature type="domain" description="TTF-type" evidence="1">
    <location>
        <begin position="2"/>
        <end position="94"/>
    </location>
</feature>
<dbReference type="PANTHER" id="PTHR11697:SF230">
    <property type="entry name" value="ZINC FINGER, MYM DOMAIN CONTAINING 1"/>
    <property type="match status" value="1"/>
</dbReference>
<dbReference type="SMART" id="SM00597">
    <property type="entry name" value="ZnF_TTF"/>
    <property type="match status" value="1"/>
</dbReference>
<evidence type="ECO:0000259" key="1">
    <source>
        <dbReference type="SMART" id="SM00597"/>
    </source>
</evidence>
<dbReference type="OrthoDB" id="1088391at2759"/>
<dbReference type="AlphaFoldDB" id="A0A5S9WXG9"/>
<organism evidence="2 3">
    <name type="scientific">Arabidopsis thaliana</name>
    <name type="common">Mouse-ear cress</name>
    <dbReference type="NCBI Taxonomy" id="3702"/>
    <lineage>
        <taxon>Eukaryota</taxon>
        <taxon>Viridiplantae</taxon>
        <taxon>Streptophyta</taxon>
        <taxon>Embryophyta</taxon>
        <taxon>Tracheophyta</taxon>
        <taxon>Spermatophyta</taxon>
        <taxon>Magnoliopsida</taxon>
        <taxon>eudicotyledons</taxon>
        <taxon>Gunneridae</taxon>
        <taxon>Pentapetalae</taxon>
        <taxon>rosids</taxon>
        <taxon>malvids</taxon>
        <taxon>Brassicales</taxon>
        <taxon>Brassicaceae</taxon>
        <taxon>Camelineae</taxon>
        <taxon>Arabidopsis</taxon>
    </lineage>
</organism>
<dbReference type="InterPro" id="IPR012337">
    <property type="entry name" value="RNaseH-like_sf"/>
</dbReference>
<dbReference type="InterPro" id="IPR025398">
    <property type="entry name" value="DUF4371"/>
</dbReference>
<sequence length="592" mass="68974">MRRFNPDWFDLYSGWLEYSVKKDKAYCLGCYLFRDYLENKSGSDTFATKGFDTWKNPQSLREHVGLVNSFHNNALKRADCLMRQGQSIVHAFYKQDDIVKGEYRIRLNASIDCCRYLVRQGLPFRGHDESVDSANRGNFLELVKYTAGQNEVVSKVVLENAPNNNQMVCPKIQRDIVHCFVEEVIRSIIQEVDHDVFCLMVDESADIFGKEQMAVVFRFVDKHATVKERFIGLIHVKETFSTFLKCVIDSLFAKHGLSIKQIRGQDYDGASNMKGEFNGLRSLILRENSSAYYIHCFAHQLQLVVMAVAKKHFEIGDFFDMISVLINVVEASCKRKDRVRDEFRKKLEEGINQVDLFSFIIKMLEWIEDDGTDSTKRRQANVALQRKDQDILNAMSLVKSTKQHLFNLRDDGWDSFLNEVFLLEYNDRFDEVNTELLGCVASLSPTDFFREFDQLKVMRLAEFYPQDFTRVDWRSLEHQLGLYIDNIREDDRFANLKSLGDLARVMIETRKHLSHPQVYRLLKVVLTLPIATATVERCFSATVVKTTLRNRISDQFLNDYVVCFVKRELFDTVINKVVIKRFQSMEDRMIAL</sequence>
<dbReference type="Pfam" id="PF05699">
    <property type="entry name" value="Dimer_Tnp_hAT"/>
    <property type="match status" value="1"/>
</dbReference>
<dbReference type="Pfam" id="PF14291">
    <property type="entry name" value="DUF4371"/>
    <property type="match status" value="1"/>
</dbReference>
<reference evidence="2 3" key="1">
    <citation type="submission" date="2019-12" db="EMBL/GenBank/DDBJ databases">
        <authorList>
            <person name="Jiao W.-B."/>
            <person name="Schneeberger K."/>
        </authorList>
    </citation>
    <scope>NUCLEOTIDE SEQUENCE [LARGE SCALE GENOMIC DNA]</scope>
    <source>
        <strain evidence="3">cv. C24</strain>
    </source>
</reference>
<dbReference type="Proteomes" id="UP000434276">
    <property type="component" value="Unassembled WGS sequence"/>
</dbReference>
<gene>
    <name evidence="2" type="ORF">C24_LOCUS7495</name>
</gene>
<dbReference type="SUPFAM" id="SSF53098">
    <property type="entry name" value="Ribonuclease H-like"/>
    <property type="match status" value="1"/>
</dbReference>
<evidence type="ECO:0000313" key="3">
    <source>
        <dbReference type="Proteomes" id="UP000434276"/>
    </source>
</evidence>
<dbReference type="PANTHER" id="PTHR11697">
    <property type="entry name" value="GENERAL TRANSCRIPTION FACTOR 2-RELATED ZINC FINGER PROTEIN"/>
    <property type="match status" value="1"/>
</dbReference>
<dbReference type="GO" id="GO:0046983">
    <property type="term" value="F:protein dimerization activity"/>
    <property type="evidence" value="ECO:0007669"/>
    <property type="project" value="InterPro"/>
</dbReference>
<dbReference type="InterPro" id="IPR055298">
    <property type="entry name" value="AtLOH3-like"/>
</dbReference>
<name>A0A5S9WXG9_ARATH</name>
<dbReference type="EMBL" id="CACSHJ010000088">
    <property type="protein sequence ID" value="CAA0359138.1"/>
    <property type="molecule type" value="Genomic_DNA"/>
</dbReference>
<dbReference type="InterPro" id="IPR006580">
    <property type="entry name" value="Znf_TTF"/>
</dbReference>
<evidence type="ECO:0000313" key="2">
    <source>
        <dbReference type="EMBL" id="CAA0359138.1"/>
    </source>
</evidence>